<feature type="transmembrane region" description="Helical" evidence="6">
    <location>
        <begin position="1009"/>
        <end position="1028"/>
    </location>
</feature>
<evidence type="ECO:0000256" key="7">
    <source>
        <dbReference type="SAM" id="MobiDB-lite"/>
    </source>
</evidence>
<proteinExistence type="inferred from homology"/>
<dbReference type="GO" id="GO:0007029">
    <property type="term" value="P:endoplasmic reticulum organization"/>
    <property type="evidence" value="ECO:0007669"/>
    <property type="project" value="TreeGrafter"/>
</dbReference>
<feature type="transmembrane region" description="Helical" evidence="6">
    <location>
        <begin position="716"/>
        <end position="738"/>
    </location>
</feature>
<keyword evidence="4 6" id="KW-1133">Transmembrane helix</keyword>
<reference evidence="10" key="1">
    <citation type="submission" date="2017-02" db="UniProtKB">
        <authorList>
            <consortium name="WormBaseParasite"/>
        </authorList>
    </citation>
    <scope>IDENTIFICATION</scope>
</reference>
<evidence type="ECO:0000259" key="8">
    <source>
        <dbReference type="Pfam" id="PF05041"/>
    </source>
</evidence>
<evidence type="ECO:0000256" key="6">
    <source>
        <dbReference type="RuleBase" id="RU367089"/>
    </source>
</evidence>
<keyword evidence="9" id="KW-1185">Reference proteome</keyword>
<dbReference type="PANTHER" id="PTHR12372">
    <property type="entry name" value="PECANEX"/>
    <property type="match status" value="1"/>
</dbReference>
<dbReference type="InterPro" id="IPR007735">
    <property type="entry name" value="Pecanex_C"/>
</dbReference>
<dbReference type="PANTHER" id="PTHR12372:SF7">
    <property type="entry name" value="PROTEIN PECANEX"/>
    <property type="match status" value="1"/>
</dbReference>
<feature type="transmembrane region" description="Helical" evidence="6">
    <location>
        <begin position="1105"/>
        <end position="1131"/>
    </location>
</feature>
<feature type="domain" description="Pecanex C-terminal" evidence="8">
    <location>
        <begin position="1533"/>
        <end position="1754"/>
    </location>
</feature>
<accession>A0A0N5AAH9</accession>
<name>A0A0N5AAH9_9BILA</name>
<dbReference type="Pfam" id="PF05041">
    <property type="entry name" value="Pecanex_C"/>
    <property type="match status" value="1"/>
</dbReference>
<organism evidence="9 10">
    <name type="scientific">Syphacia muris</name>
    <dbReference type="NCBI Taxonomy" id="451379"/>
    <lineage>
        <taxon>Eukaryota</taxon>
        <taxon>Metazoa</taxon>
        <taxon>Ecdysozoa</taxon>
        <taxon>Nematoda</taxon>
        <taxon>Chromadorea</taxon>
        <taxon>Rhabditida</taxon>
        <taxon>Spirurina</taxon>
        <taxon>Oxyuridomorpha</taxon>
        <taxon>Oxyuroidea</taxon>
        <taxon>Oxyuridae</taxon>
        <taxon>Syphacia</taxon>
    </lineage>
</organism>
<protein>
    <recommendedName>
        <fullName evidence="6">Pecanex-like protein</fullName>
    </recommendedName>
</protein>
<dbReference type="InterPro" id="IPR039797">
    <property type="entry name" value="Pecanex"/>
</dbReference>
<feature type="transmembrane region" description="Helical" evidence="6">
    <location>
        <begin position="1034"/>
        <end position="1054"/>
    </location>
</feature>
<evidence type="ECO:0000256" key="4">
    <source>
        <dbReference type="ARBA" id="ARBA00022989"/>
    </source>
</evidence>
<evidence type="ECO:0000256" key="2">
    <source>
        <dbReference type="ARBA" id="ARBA00010170"/>
    </source>
</evidence>
<comment type="similarity">
    <text evidence="2 6">Belongs to the pecanex family.</text>
</comment>
<evidence type="ECO:0000256" key="1">
    <source>
        <dbReference type="ARBA" id="ARBA00004141"/>
    </source>
</evidence>
<dbReference type="WBParaSite" id="SMUV_0000115501-mRNA-1">
    <property type="protein sequence ID" value="SMUV_0000115501-mRNA-1"/>
    <property type="gene ID" value="SMUV_0000115501"/>
</dbReference>
<comment type="subcellular location">
    <subcellularLocation>
        <location evidence="1 6">Membrane</location>
        <topology evidence="1 6">Multi-pass membrane protein</topology>
    </subcellularLocation>
</comment>
<evidence type="ECO:0000313" key="9">
    <source>
        <dbReference type="Proteomes" id="UP000046393"/>
    </source>
</evidence>
<comment type="caution">
    <text evidence="6">Lacks conserved residue(s) required for the propagation of feature annotation.</text>
</comment>
<feature type="transmembrane region" description="Helical" evidence="6">
    <location>
        <begin position="745"/>
        <end position="762"/>
    </location>
</feature>
<dbReference type="GO" id="GO:0016020">
    <property type="term" value="C:membrane"/>
    <property type="evidence" value="ECO:0007669"/>
    <property type="project" value="UniProtKB-SubCell"/>
</dbReference>
<feature type="compositionally biased region" description="Polar residues" evidence="7">
    <location>
        <begin position="670"/>
        <end position="679"/>
    </location>
</feature>
<feature type="transmembrane region" description="Helical" evidence="6">
    <location>
        <begin position="12"/>
        <end position="33"/>
    </location>
</feature>
<dbReference type="GO" id="GO:0005783">
    <property type="term" value="C:endoplasmic reticulum"/>
    <property type="evidence" value="ECO:0007669"/>
    <property type="project" value="TreeGrafter"/>
</dbReference>
<sequence length="1882" mass="213327">LLCSVTSSSVLIGIYAAIVTTLFVFIKLIVFYLHNIFDTSDPVCKTTRRSKQFENHANYPDHRKGDLGCANEEDIEMTEFLKNIHEEQEEHAELEKETLDLSPCKQVIRLGENSTLKLDDDNNQIETIHVIRSLEEGENSDRQDGFFPMSSQKLFPNDSLELIPFNRKQYELGNGRNHTAVVRKLSEPCLESKCFRWNQTVQLRSNDDEPYVRRVRSLFDADGRMRNCRNGVFFSQRTLNDCKRSTRKSFPSEVNSASYFLSDALAVKGYVQRSGSVIFNETHHHCSEGGKRRCISFDNASCQFIKKSNASQYGSSLAQDYEVPSTSKLKASQESEISSVQTEELFSSNKKGVTGRTNSLLDNEHSVSDDASQLTTSVLHRTCDKLGTTLQREGAFLDLKGDMKKFLEDPENLDAIESIKMNKFGRYQSSFATHHSLPSHLQFQISESSVTSPATFSDIVRKDGTHIAVNHDDTSQGAIHCFQACEFICFFADEDGTWWAYTFDSKGLGTAQLINFRKLFEKMQIEAKHVVPSSESKISLTSNESSSGVACKSDANRVNSFSQLYSNSSSAGSDTYIADFPSNVLYAAGAASATRSIDRNRQIMPLATITRGLLRNSYSSHRLRQNSDMGDYICLDIFMNSFFARLFTDNRAPRVPRRSGALRISRLTSRTDSEAQTVPHSLISDAGSTNNGRETSKQRSIDRLAVVALFDRNRSLFSSLFDVMFAFLISLLTGILLSRSLFYDFSLFFFAIVAAGAQFSLLKSVQPDAASPIHGFNWLAAYSRPTFFCIYGILLLITDIICCRIIGEHQNYGWLWSLHHSSFLFFPTAMLFFRDVFIILLLLLPVAFTVGLYPQVNTLMLHLMEQAEIHIFGGTACFSLISAFLQLTKSIAVYTVLTLLAYTAFHSTVSPKTSQNTSFAIFIGATTSLSWLLSRWSSNPAMIIVGLRSISKITPFSFFWQLFKCSELESTPVSAEGEREKNAQPQLPLEDPLPSVLNKVISRRLRIDLFIAIFSFISVAIISSSSVFSVFQPFLQLILSICCVFIGIMNHYMFNQMRNAYPWKCFSKPILRAHEHSFFESVVAAKLMLFEVLRFYSLIFEKSVLYPLFIISTVSINNWRLPPWFLSLFALKMLRTAFCQPQTIYIPLAFSFLLLHADLSGYENIENFFPLILFTTTVFWPKVLELYEKMSFIIIYTAPWQISWGSAFHAFAQPFSLPHTAFVIFQAILSSLLSAPLNPFLGSSFLLMSYVRPVKFWEKDYNTTRIDHSNTKLISQINQGPMLDDSNLNAVFYEHLARSLQTSLAGDLLLGRWSTSVLPGDCFILASYYLNCMVHIIEVGNGYITFQVRGLEFRGTYCHQREVEAITEDITDESGCCCCSCVPIPGLLSFNTVWLLKWLSWEIVTTKYIIDGYSITDNSALTLLKINEYRRLLVTLYVKCIIYYTLTSQKLDEWLRAPAVQATLAFIESKSGYADVDPSFCALNDEDYDINQMVTCQGVSCHSFVMFYGSWIRHCLERRLMSDNSLGNENNFRKISSFCFALSLVGRRAFATASHNAHANGAESFLYGLHALFKGDFRITSQRDEWIFVDMDLLKNVLSPAVRMALRLHQDHFTGEYLDDPSSLYDLINEYLPRLFISHEDDPDWRRAIIANTPSLLALRHMYDDGQDDYKIIMLNKMHLNLRVIKLNKECVRAFWAGQQQELIFLRNRNPERGSIQNARQVLRNMINSSADQPIGYPVYVSPLTTSYVDTHAQIQKLSCFSLAADRIICGFNFFWTSVSNYLKHNGTATSQPPNQSQSFSFLRDTQFDLQELDRHTHHNTNPSCSTPENSIVTMSSNGTSKVTLCRKEVVSSGVNFNVGSISEKPGSCRLNVQTVERSRRS</sequence>
<keyword evidence="3 6" id="KW-0812">Transmembrane</keyword>
<evidence type="ECO:0000256" key="3">
    <source>
        <dbReference type="ARBA" id="ARBA00022692"/>
    </source>
</evidence>
<feature type="region of interest" description="Disordered" evidence="7">
    <location>
        <begin position="670"/>
        <end position="696"/>
    </location>
</feature>
<keyword evidence="5 6" id="KW-0472">Membrane</keyword>
<dbReference type="Proteomes" id="UP000046393">
    <property type="component" value="Unplaced"/>
</dbReference>
<evidence type="ECO:0000313" key="10">
    <source>
        <dbReference type="WBParaSite" id="SMUV_0000115501-mRNA-1"/>
    </source>
</evidence>
<feature type="transmembrane region" description="Helical" evidence="6">
    <location>
        <begin position="782"/>
        <end position="802"/>
    </location>
</feature>
<feature type="transmembrane region" description="Helical" evidence="6">
    <location>
        <begin position="915"/>
        <end position="933"/>
    </location>
</feature>
<evidence type="ECO:0000256" key="5">
    <source>
        <dbReference type="ARBA" id="ARBA00023136"/>
    </source>
</evidence>